<accession>L0E1Z4</accession>
<protein>
    <submittedName>
        <fullName evidence="2">Uncharacterized protein</fullName>
    </submittedName>
</protein>
<sequence>MIHVALRWGCVEVGCGSGTAPRRAEGTSGAKSSVVDARPYPADGRRPVPLTLKVGWELHQHKARFSIIAIATLYGGCRPPGRRGCGSGPGPVRWPRPYAGPGWLPTPCTGCVITVACSPIPCADPARFEVGHCRWQQSRFQVAPWRSPERSA</sequence>
<feature type="region of interest" description="Disordered" evidence="1">
    <location>
        <begin position="18"/>
        <end position="39"/>
    </location>
</feature>
<dbReference type="PATRIC" id="fig|1255043.3.peg.3718"/>
<dbReference type="HOGENOM" id="CLU_1721524_0_0_6"/>
<evidence type="ECO:0000313" key="3">
    <source>
        <dbReference type="Proteomes" id="UP000010809"/>
    </source>
</evidence>
<gene>
    <name evidence="2" type="ordered locus">TVNIR_3684</name>
</gene>
<evidence type="ECO:0000313" key="2">
    <source>
        <dbReference type="EMBL" id="AGA35313.1"/>
    </source>
</evidence>
<reference evidence="2" key="1">
    <citation type="submission" date="2015-12" db="EMBL/GenBank/DDBJ databases">
        <authorList>
            <person name="Tikhonova T.V."/>
            <person name="Pavlov A.R."/>
            <person name="Beletsky A.V."/>
            <person name="Mardanov A.V."/>
            <person name="Sorokin D.Y."/>
            <person name="Ravin N.V."/>
            <person name="Popov V.O."/>
        </authorList>
    </citation>
    <scope>NUCLEOTIDE SEQUENCE</scope>
    <source>
        <strain evidence="2">DSM 14787</strain>
    </source>
</reference>
<keyword evidence="3" id="KW-1185">Reference proteome</keyword>
<dbReference type="KEGG" id="tni:TVNIR_3684"/>
<evidence type="ECO:0000256" key="1">
    <source>
        <dbReference type="SAM" id="MobiDB-lite"/>
    </source>
</evidence>
<dbReference type="Proteomes" id="UP000010809">
    <property type="component" value="Chromosome"/>
</dbReference>
<organism evidence="2 3">
    <name type="scientific">Thioalkalivibrio nitratireducens (strain DSM 14787 / UNIQEM 213 / ALEN2)</name>
    <dbReference type="NCBI Taxonomy" id="1255043"/>
    <lineage>
        <taxon>Bacteria</taxon>
        <taxon>Pseudomonadati</taxon>
        <taxon>Pseudomonadota</taxon>
        <taxon>Gammaproteobacteria</taxon>
        <taxon>Chromatiales</taxon>
        <taxon>Ectothiorhodospiraceae</taxon>
        <taxon>Thioalkalivibrio</taxon>
    </lineage>
</organism>
<proteinExistence type="predicted"/>
<dbReference type="AlphaFoldDB" id="L0E1Z4"/>
<name>L0E1Z4_THIND</name>
<dbReference type="EMBL" id="CP003989">
    <property type="protein sequence ID" value="AGA35313.1"/>
    <property type="molecule type" value="Genomic_DNA"/>
</dbReference>